<feature type="domain" description="NADH:quinone oxidoreductase/Mrp antiporter transmembrane" evidence="10">
    <location>
        <begin position="7"/>
        <end position="58"/>
    </location>
</feature>
<keyword evidence="6 9" id="KW-1133">Transmembrane helix</keyword>
<evidence type="ECO:0000256" key="4">
    <source>
        <dbReference type="ARBA" id="ARBA00022692"/>
    </source>
</evidence>
<keyword evidence="8 9" id="KW-0472">Membrane</keyword>
<evidence type="ECO:0000256" key="2">
    <source>
        <dbReference type="ARBA" id="ARBA00008200"/>
    </source>
</evidence>
<comment type="subcellular location">
    <subcellularLocation>
        <location evidence="1">Membrane</location>
        <topology evidence="1">Multi-pass membrane protein</topology>
    </subcellularLocation>
</comment>
<dbReference type="Proteomes" id="UP000583929">
    <property type="component" value="Unassembled WGS sequence"/>
</dbReference>
<evidence type="ECO:0000256" key="1">
    <source>
        <dbReference type="ARBA" id="ARBA00004141"/>
    </source>
</evidence>
<evidence type="ECO:0000313" key="12">
    <source>
        <dbReference type="Proteomes" id="UP000583929"/>
    </source>
</evidence>
<dbReference type="AlphaFoldDB" id="A0A7J6HFV1"/>
<evidence type="ECO:0000256" key="7">
    <source>
        <dbReference type="ARBA" id="ARBA00023027"/>
    </source>
</evidence>
<organism evidence="11 12">
    <name type="scientific">Cannabis sativa</name>
    <name type="common">Hemp</name>
    <name type="synonym">Marijuana</name>
    <dbReference type="NCBI Taxonomy" id="3483"/>
    <lineage>
        <taxon>Eukaryota</taxon>
        <taxon>Viridiplantae</taxon>
        <taxon>Streptophyta</taxon>
        <taxon>Embryophyta</taxon>
        <taxon>Tracheophyta</taxon>
        <taxon>Spermatophyta</taxon>
        <taxon>Magnoliopsida</taxon>
        <taxon>eudicotyledons</taxon>
        <taxon>Gunneridae</taxon>
        <taxon>Pentapetalae</taxon>
        <taxon>rosids</taxon>
        <taxon>fabids</taxon>
        <taxon>Rosales</taxon>
        <taxon>Cannabaceae</taxon>
        <taxon>Cannabis</taxon>
    </lineage>
</organism>
<evidence type="ECO:0000256" key="9">
    <source>
        <dbReference type="SAM" id="Phobius"/>
    </source>
</evidence>
<sequence>MLVTGENSLQLFMGWEGVGLASYLLIHFWFTRLQADKAATKAMPVNRVGDFGLAPGISSHRIAYLVTRASPGIDLYHFRRNDIKVLTFSLVSRSGALSSFALRPRLFVKWPQSFVFKLLKNSCSSYSANSGSFEEDLDLKREIKTLLDLFISF</sequence>
<dbReference type="Pfam" id="PF00361">
    <property type="entry name" value="Proton_antipo_M"/>
    <property type="match status" value="1"/>
</dbReference>
<evidence type="ECO:0000256" key="8">
    <source>
        <dbReference type="ARBA" id="ARBA00023136"/>
    </source>
</evidence>
<reference evidence="11 12" key="1">
    <citation type="journal article" date="2020" name="bioRxiv">
        <title>Sequence and annotation of 42 cannabis genomes reveals extensive copy number variation in cannabinoid synthesis and pathogen resistance genes.</title>
        <authorList>
            <person name="Mckernan K.J."/>
            <person name="Helbert Y."/>
            <person name="Kane L.T."/>
            <person name="Ebling H."/>
            <person name="Zhang L."/>
            <person name="Liu B."/>
            <person name="Eaton Z."/>
            <person name="Mclaughlin S."/>
            <person name="Kingan S."/>
            <person name="Baybayan P."/>
            <person name="Concepcion G."/>
            <person name="Jordan M."/>
            <person name="Riva A."/>
            <person name="Barbazuk W."/>
            <person name="Harkins T."/>
        </authorList>
    </citation>
    <scope>NUCLEOTIDE SEQUENCE [LARGE SCALE GENOMIC DNA]</scope>
    <source>
        <strain evidence="12">cv. Jamaican Lion 4</strain>
        <tissue evidence="11">Leaf</tissue>
    </source>
</reference>
<proteinExistence type="inferred from homology"/>
<dbReference type="EMBL" id="JAATIQ010000046">
    <property type="protein sequence ID" value="KAF4394144.1"/>
    <property type="molecule type" value="Genomic_DNA"/>
</dbReference>
<dbReference type="GO" id="GO:0003954">
    <property type="term" value="F:NADH dehydrogenase activity"/>
    <property type="evidence" value="ECO:0007669"/>
    <property type="project" value="TreeGrafter"/>
</dbReference>
<dbReference type="InterPro" id="IPR001750">
    <property type="entry name" value="ND/Mrp_TM"/>
</dbReference>
<keyword evidence="4 9" id="KW-0812">Transmembrane</keyword>
<evidence type="ECO:0000256" key="3">
    <source>
        <dbReference type="ARBA" id="ARBA00022448"/>
    </source>
</evidence>
<keyword evidence="12" id="KW-1185">Reference proteome</keyword>
<protein>
    <recommendedName>
        <fullName evidence="10">NADH:quinone oxidoreductase/Mrp antiporter transmembrane domain-containing protein</fullName>
    </recommendedName>
</protein>
<evidence type="ECO:0000313" key="11">
    <source>
        <dbReference type="EMBL" id="KAF4394144.1"/>
    </source>
</evidence>
<comment type="caution">
    <text evidence="11">The sequence shown here is derived from an EMBL/GenBank/DDBJ whole genome shotgun (WGS) entry which is preliminary data.</text>
</comment>
<evidence type="ECO:0000256" key="6">
    <source>
        <dbReference type="ARBA" id="ARBA00022989"/>
    </source>
</evidence>
<dbReference type="GO" id="GO:0015990">
    <property type="term" value="P:electron transport coupled proton transport"/>
    <property type="evidence" value="ECO:0007669"/>
    <property type="project" value="TreeGrafter"/>
</dbReference>
<dbReference type="GO" id="GO:0042773">
    <property type="term" value="P:ATP synthesis coupled electron transport"/>
    <property type="evidence" value="ECO:0007669"/>
    <property type="project" value="InterPro"/>
</dbReference>
<dbReference type="PANTHER" id="PTHR42829:SF2">
    <property type="entry name" value="NADH-UBIQUINONE OXIDOREDUCTASE CHAIN 5"/>
    <property type="match status" value="1"/>
</dbReference>
<keyword evidence="3" id="KW-0813">Transport</keyword>
<dbReference type="GO" id="GO:0009536">
    <property type="term" value="C:plastid"/>
    <property type="evidence" value="ECO:0007669"/>
    <property type="project" value="UniProtKB-ARBA"/>
</dbReference>
<name>A0A7J6HFV1_CANSA</name>
<feature type="transmembrane region" description="Helical" evidence="9">
    <location>
        <begin position="12"/>
        <end position="31"/>
    </location>
</feature>
<comment type="similarity">
    <text evidence="2">Belongs to the complex I subunit 5 family.</text>
</comment>
<dbReference type="PANTHER" id="PTHR42829">
    <property type="entry name" value="NADH-UBIQUINONE OXIDOREDUCTASE CHAIN 5"/>
    <property type="match status" value="1"/>
</dbReference>
<dbReference type="InterPro" id="IPR003945">
    <property type="entry name" value="NU5C-like"/>
</dbReference>
<keyword evidence="5" id="KW-1278">Translocase</keyword>
<accession>A0A7J6HFV1</accession>
<dbReference type="GO" id="GO:0016020">
    <property type="term" value="C:membrane"/>
    <property type="evidence" value="ECO:0007669"/>
    <property type="project" value="UniProtKB-SubCell"/>
</dbReference>
<evidence type="ECO:0000259" key="10">
    <source>
        <dbReference type="Pfam" id="PF00361"/>
    </source>
</evidence>
<gene>
    <name evidence="11" type="ORF">G4B88_000655</name>
</gene>
<dbReference type="GO" id="GO:0008137">
    <property type="term" value="F:NADH dehydrogenase (ubiquinone) activity"/>
    <property type="evidence" value="ECO:0007669"/>
    <property type="project" value="InterPro"/>
</dbReference>
<evidence type="ECO:0000256" key="5">
    <source>
        <dbReference type="ARBA" id="ARBA00022967"/>
    </source>
</evidence>
<keyword evidence="7" id="KW-0520">NAD</keyword>